<dbReference type="Proteomes" id="UP001187192">
    <property type="component" value="Unassembled WGS sequence"/>
</dbReference>
<proteinExistence type="predicted"/>
<dbReference type="EMBL" id="BTGU01000659">
    <property type="protein sequence ID" value="GMN68626.1"/>
    <property type="molecule type" value="Genomic_DNA"/>
</dbReference>
<reference evidence="1" key="1">
    <citation type="submission" date="2023-07" db="EMBL/GenBank/DDBJ databases">
        <title>draft genome sequence of fig (Ficus carica).</title>
        <authorList>
            <person name="Takahashi T."/>
            <person name="Nishimura K."/>
        </authorList>
    </citation>
    <scope>NUCLEOTIDE SEQUENCE</scope>
</reference>
<dbReference type="AlphaFoldDB" id="A0AA88EA84"/>
<comment type="caution">
    <text evidence="1">The sequence shown here is derived from an EMBL/GenBank/DDBJ whole genome shotgun (WGS) entry which is preliminary data.</text>
</comment>
<sequence length="63" mass="6657">MWNIVVWLHEDLTRCCGGATGDHATALDLNRGCGGVIGDNIAVAGLVSRITCRPLGCNKSDCR</sequence>
<evidence type="ECO:0000313" key="1">
    <source>
        <dbReference type="EMBL" id="GMN68626.1"/>
    </source>
</evidence>
<accession>A0AA88EA84</accession>
<keyword evidence="2" id="KW-1185">Reference proteome</keyword>
<protein>
    <submittedName>
        <fullName evidence="1">Uncharacterized protein</fullName>
    </submittedName>
</protein>
<organism evidence="1 2">
    <name type="scientific">Ficus carica</name>
    <name type="common">Common fig</name>
    <dbReference type="NCBI Taxonomy" id="3494"/>
    <lineage>
        <taxon>Eukaryota</taxon>
        <taxon>Viridiplantae</taxon>
        <taxon>Streptophyta</taxon>
        <taxon>Embryophyta</taxon>
        <taxon>Tracheophyta</taxon>
        <taxon>Spermatophyta</taxon>
        <taxon>Magnoliopsida</taxon>
        <taxon>eudicotyledons</taxon>
        <taxon>Gunneridae</taxon>
        <taxon>Pentapetalae</taxon>
        <taxon>rosids</taxon>
        <taxon>fabids</taxon>
        <taxon>Rosales</taxon>
        <taxon>Moraceae</taxon>
        <taxon>Ficeae</taxon>
        <taxon>Ficus</taxon>
    </lineage>
</organism>
<evidence type="ECO:0000313" key="2">
    <source>
        <dbReference type="Proteomes" id="UP001187192"/>
    </source>
</evidence>
<gene>
    <name evidence="1" type="ORF">TIFTF001_037682</name>
</gene>
<name>A0AA88EA84_FICCA</name>